<dbReference type="OrthoDB" id="182662at2"/>
<dbReference type="Proteomes" id="UP000306196">
    <property type="component" value="Unassembled WGS sequence"/>
</dbReference>
<evidence type="ECO:0000256" key="1">
    <source>
        <dbReference type="ARBA" id="ARBA00022617"/>
    </source>
</evidence>
<proteinExistence type="predicted"/>
<organism evidence="7 8">
    <name type="scientific">Phragmitibacter flavus</name>
    <dbReference type="NCBI Taxonomy" id="2576071"/>
    <lineage>
        <taxon>Bacteria</taxon>
        <taxon>Pseudomonadati</taxon>
        <taxon>Verrucomicrobiota</taxon>
        <taxon>Verrucomicrobiia</taxon>
        <taxon>Verrucomicrobiales</taxon>
        <taxon>Verrucomicrobiaceae</taxon>
        <taxon>Phragmitibacter</taxon>
    </lineage>
</organism>
<feature type="compositionally biased region" description="Basic and acidic residues" evidence="5">
    <location>
        <begin position="366"/>
        <end position="378"/>
    </location>
</feature>
<dbReference type="InterPro" id="IPR001611">
    <property type="entry name" value="Leu-rich_rpt"/>
</dbReference>
<evidence type="ECO:0000256" key="2">
    <source>
        <dbReference type="ARBA" id="ARBA00022723"/>
    </source>
</evidence>
<evidence type="ECO:0000256" key="5">
    <source>
        <dbReference type="SAM" id="MobiDB-lite"/>
    </source>
</evidence>
<dbReference type="GO" id="GO:0020037">
    <property type="term" value="F:heme binding"/>
    <property type="evidence" value="ECO:0007669"/>
    <property type="project" value="InterPro"/>
</dbReference>
<keyword evidence="3 4" id="KW-0408">Iron</keyword>
<evidence type="ECO:0000313" key="7">
    <source>
        <dbReference type="EMBL" id="TLD72393.1"/>
    </source>
</evidence>
<dbReference type="SUPFAM" id="SSF52047">
    <property type="entry name" value="RNI-like"/>
    <property type="match status" value="1"/>
</dbReference>
<evidence type="ECO:0000259" key="6">
    <source>
        <dbReference type="PROSITE" id="PS51007"/>
    </source>
</evidence>
<gene>
    <name evidence="7" type="ORF">FEM03_03275</name>
</gene>
<dbReference type="InterPro" id="IPR011429">
    <property type="entry name" value="Cyt_c_Planctomycete-type"/>
</dbReference>
<feature type="region of interest" description="Disordered" evidence="5">
    <location>
        <begin position="360"/>
        <end position="385"/>
    </location>
</feature>
<accession>A0A5R8KJ97</accession>
<reference evidence="7 8" key="1">
    <citation type="submission" date="2019-05" db="EMBL/GenBank/DDBJ databases">
        <title>Verrucobacter flavum gen. nov., sp. nov. a new member of the family Verrucomicrobiaceae.</title>
        <authorList>
            <person name="Szuroczki S."/>
            <person name="Abbaszade G."/>
            <person name="Szabo A."/>
            <person name="Felfoldi T."/>
            <person name="Schumann P."/>
            <person name="Boka K."/>
            <person name="Keki Z."/>
            <person name="Toumi M."/>
            <person name="Toth E."/>
        </authorList>
    </citation>
    <scope>NUCLEOTIDE SEQUENCE [LARGE SCALE GENOMIC DNA]</scope>
    <source>
        <strain evidence="7 8">MG-N-17</strain>
    </source>
</reference>
<dbReference type="AlphaFoldDB" id="A0A5R8KJ97"/>
<dbReference type="PANTHER" id="PTHR35889:SF3">
    <property type="entry name" value="F-BOX DOMAIN-CONTAINING PROTEIN"/>
    <property type="match status" value="1"/>
</dbReference>
<evidence type="ECO:0000256" key="3">
    <source>
        <dbReference type="ARBA" id="ARBA00023004"/>
    </source>
</evidence>
<evidence type="ECO:0000313" key="8">
    <source>
        <dbReference type="Proteomes" id="UP000306196"/>
    </source>
</evidence>
<dbReference type="GO" id="GO:0009055">
    <property type="term" value="F:electron transfer activity"/>
    <property type="evidence" value="ECO:0007669"/>
    <property type="project" value="InterPro"/>
</dbReference>
<dbReference type="InterPro" id="IPR036909">
    <property type="entry name" value="Cyt_c-like_dom_sf"/>
</dbReference>
<comment type="caution">
    <text evidence="7">The sequence shown here is derived from an EMBL/GenBank/DDBJ whole genome shotgun (WGS) entry which is preliminary data.</text>
</comment>
<dbReference type="EMBL" id="VAUV01000002">
    <property type="protein sequence ID" value="TLD72393.1"/>
    <property type="molecule type" value="Genomic_DNA"/>
</dbReference>
<dbReference type="Gene3D" id="3.80.10.10">
    <property type="entry name" value="Ribonuclease Inhibitor"/>
    <property type="match status" value="1"/>
</dbReference>
<dbReference type="SUPFAM" id="SSF46626">
    <property type="entry name" value="Cytochrome c"/>
    <property type="match status" value="1"/>
</dbReference>
<keyword evidence="8" id="KW-1185">Reference proteome</keyword>
<dbReference type="PANTHER" id="PTHR35889">
    <property type="entry name" value="CYCLOINULO-OLIGOSACCHARIDE FRUCTANOTRANSFERASE-RELATED"/>
    <property type="match status" value="1"/>
</dbReference>
<dbReference type="Pfam" id="PF13516">
    <property type="entry name" value="LRR_6"/>
    <property type="match status" value="1"/>
</dbReference>
<name>A0A5R8KJ97_9BACT</name>
<feature type="domain" description="Cytochrome c" evidence="6">
    <location>
        <begin position="51"/>
        <end position="167"/>
    </location>
</feature>
<protein>
    <recommendedName>
        <fullName evidence="6">Cytochrome c domain-containing protein</fullName>
    </recommendedName>
</protein>
<dbReference type="InterPro" id="IPR009056">
    <property type="entry name" value="Cyt_c-like_dom"/>
</dbReference>
<evidence type="ECO:0000256" key="4">
    <source>
        <dbReference type="PROSITE-ProRule" id="PRU00433"/>
    </source>
</evidence>
<keyword evidence="1 4" id="KW-0349">Heme</keyword>
<dbReference type="Pfam" id="PF07635">
    <property type="entry name" value="PSCyt1"/>
    <property type="match status" value="1"/>
</dbReference>
<sequence>MMMPKVWRVRRDSLSMLDMGAAMDLFFHEICARGKRFFGAMRVIDCKFFVILAAMGWPVLMCHGSVNFKTEILPVLETKCMGCHKAPHEKDGKMVKPKAGLRLDAAWAILKGGESEQAAVVPKDVAKSYAFEVVSLPKDDDMFMPPKGEALTEQEVAKLKLWIEEGADFGGWEGNLEGKPAVAAKVELKVRDHAVLFERLSQGIQPLDAKVVKALNTKVGAQVSPMGTSTPLVRVDFLTGVGACSDENVEALLEIRENITQLDLARTKVTDGALRFVGQMPRLTRLDLRHTGMTDASLEQLAGCKDLVSLNLFGTAVTDAAVPKLVQLKSLQSLYVSDTKVSPDGLAKLREALPDTEVVGALELSAEPKKGGDGDEMRKRKKQQN</sequence>
<keyword evidence="2 4" id="KW-0479">Metal-binding</keyword>
<dbReference type="InterPro" id="IPR032675">
    <property type="entry name" value="LRR_dom_sf"/>
</dbReference>
<dbReference type="GO" id="GO:0046872">
    <property type="term" value="F:metal ion binding"/>
    <property type="evidence" value="ECO:0007669"/>
    <property type="project" value="UniProtKB-KW"/>
</dbReference>
<dbReference type="PROSITE" id="PS51007">
    <property type="entry name" value="CYTC"/>
    <property type="match status" value="1"/>
</dbReference>